<name>A0A4Y9J766_9STRE</name>
<dbReference type="RefSeq" id="WP_135182924.1">
    <property type="nucleotide sequence ID" value="NZ_JADGKZ010000029.1"/>
</dbReference>
<reference evidence="1 2" key="1">
    <citation type="submission" date="2019-03" db="EMBL/GenBank/DDBJ databases">
        <title>Diversity of the mouse oral microbiome.</title>
        <authorList>
            <person name="Joseph S."/>
            <person name="Aduse-Opoku J."/>
            <person name="Curtis M."/>
            <person name="Wade W."/>
            <person name="Hashim A."/>
        </authorList>
    </citation>
    <scope>NUCLEOTIDE SEQUENCE [LARGE SCALE GENOMIC DNA]</scope>
    <source>
        <strain evidence="1 2">WM131</strain>
    </source>
</reference>
<proteinExistence type="predicted"/>
<comment type="caution">
    <text evidence="1">The sequence shown here is derived from an EMBL/GenBank/DDBJ whole genome shotgun (WGS) entry which is preliminary data.</text>
</comment>
<protein>
    <submittedName>
        <fullName evidence="1">DUF1617 family protein</fullName>
    </submittedName>
</protein>
<sequence>MVNNPDNPSFLTTKGKDLTTLMTVLEKVEVHNMKANRGRAKLSAHAANKLNVYLQDETDILKEYVEVSENGAFKRDDTCNLVMIDASKMQEVNGLLDELRDEDVVIKGGEYSKRYMDFLDFLSEYDGELALAEIELVDNLLEQYEASRLEKEG</sequence>
<dbReference type="OrthoDB" id="2220838at2"/>
<dbReference type="Pfam" id="PF07761">
    <property type="entry name" value="DUF1617"/>
    <property type="match status" value="1"/>
</dbReference>
<accession>A0A4Y9J766</accession>
<evidence type="ECO:0000313" key="2">
    <source>
        <dbReference type="Proteomes" id="UP000297253"/>
    </source>
</evidence>
<dbReference type="AlphaFoldDB" id="A0A4Y9J766"/>
<dbReference type="InterPro" id="IPR011675">
    <property type="entry name" value="DUF1617"/>
</dbReference>
<evidence type="ECO:0000313" key="1">
    <source>
        <dbReference type="EMBL" id="TFU96672.1"/>
    </source>
</evidence>
<dbReference type="Proteomes" id="UP000297253">
    <property type="component" value="Unassembled WGS sequence"/>
</dbReference>
<gene>
    <name evidence="1" type="ORF">E4T82_11520</name>
</gene>
<organism evidence="1 2">
    <name type="scientific">Streptococcus cuniculi</name>
    <dbReference type="NCBI Taxonomy" id="1432788"/>
    <lineage>
        <taxon>Bacteria</taxon>
        <taxon>Bacillati</taxon>
        <taxon>Bacillota</taxon>
        <taxon>Bacilli</taxon>
        <taxon>Lactobacillales</taxon>
        <taxon>Streptococcaceae</taxon>
        <taxon>Streptococcus</taxon>
    </lineage>
</organism>
<dbReference type="EMBL" id="SPPD01000029">
    <property type="protein sequence ID" value="TFU96672.1"/>
    <property type="molecule type" value="Genomic_DNA"/>
</dbReference>